<dbReference type="EMBL" id="JACBZD010000001">
    <property type="protein sequence ID" value="NYI04279.1"/>
    <property type="molecule type" value="Genomic_DNA"/>
</dbReference>
<dbReference type="InterPro" id="IPR001080">
    <property type="entry name" value="3Fe4S_ferredoxin"/>
</dbReference>
<keyword evidence="2 8" id="KW-0813">Transport</keyword>
<dbReference type="RefSeq" id="WP_179813195.1">
    <property type="nucleotide sequence ID" value="NZ_JACBZD010000001.1"/>
</dbReference>
<dbReference type="Pfam" id="PF13370">
    <property type="entry name" value="Fer4_13"/>
    <property type="match status" value="1"/>
</dbReference>
<keyword evidence="5 8" id="KW-0408">Iron</keyword>
<dbReference type="Proteomes" id="UP000567795">
    <property type="component" value="Unassembled WGS sequence"/>
</dbReference>
<organism evidence="9 10">
    <name type="scientific">Allostreptomyces psammosilenae</name>
    <dbReference type="NCBI Taxonomy" id="1892865"/>
    <lineage>
        <taxon>Bacteria</taxon>
        <taxon>Bacillati</taxon>
        <taxon>Actinomycetota</taxon>
        <taxon>Actinomycetes</taxon>
        <taxon>Kitasatosporales</taxon>
        <taxon>Streptomycetaceae</taxon>
        <taxon>Allostreptomyces</taxon>
    </lineage>
</organism>
<keyword evidence="3 8" id="KW-0479">Metal-binding</keyword>
<dbReference type="PANTHER" id="PTHR36923:SF3">
    <property type="entry name" value="FERREDOXIN"/>
    <property type="match status" value="1"/>
</dbReference>
<comment type="cofactor">
    <cofactor evidence="1">
        <name>[3Fe-4S] cluster</name>
        <dbReference type="ChEBI" id="CHEBI:21137"/>
    </cofactor>
</comment>
<accession>A0A852ZPJ0</accession>
<comment type="caution">
    <text evidence="9">The sequence shown here is derived from an EMBL/GenBank/DDBJ whole genome shotgun (WGS) entry which is preliminary data.</text>
</comment>
<evidence type="ECO:0000256" key="1">
    <source>
        <dbReference type="ARBA" id="ARBA00001927"/>
    </source>
</evidence>
<reference evidence="9 10" key="1">
    <citation type="submission" date="2020-07" db="EMBL/GenBank/DDBJ databases">
        <title>Sequencing the genomes of 1000 actinobacteria strains.</title>
        <authorList>
            <person name="Klenk H.-P."/>
        </authorList>
    </citation>
    <scope>NUCLEOTIDE SEQUENCE [LARGE SCALE GENOMIC DNA]</scope>
    <source>
        <strain evidence="9 10">DSM 42178</strain>
    </source>
</reference>
<protein>
    <recommendedName>
        <fullName evidence="8">Ferredoxin</fullName>
    </recommendedName>
</protein>
<evidence type="ECO:0000256" key="6">
    <source>
        <dbReference type="ARBA" id="ARBA00023014"/>
    </source>
</evidence>
<evidence type="ECO:0000313" key="10">
    <source>
        <dbReference type="Proteomes" id="UP000567795"/>
    </source>
</evidence>
<proteinExistence type="predicted"/>
<keyword evidence="10" id="KW-1185">Reference proteome</keyword>
<dbReference type="GO" id="GO:0009055">
    <property type="term" value="F:electron transfer activity"/>
    <property type="evidence" value="ECO:0007669"/>
    <property type="project" value="UniProtKB-UniRule"/>
</dbReference>
<dbReference type="AlphaFoldDB" id="A0A852ZPJ0"/>
<evidence type="ECO:0000256" key="4">
    <source>
        <dbReference type="ARBA" id="ARBA00022982"/>
    </source>
</evidence>
<evidence type="ECO:0000256" key="3">
    <source>
        <dbReference type="ARBA" id="ARBA00022723"/>
    </source>
</evidence>
<dbReference type="SUPFAM" id="SSF54862">
    <property type="entry name" value="4Fe-4S ferredoxins"/>
    <property type="match status" value="1"/>
</dbReference>
<sequence length="68" mass="7286">MDIIIEEDTCVAAGQCVMVAPAVFDQSEEDGSVIVLDANPPESEHENVREAAMLCPSAAIRLQEQLDA</sequence>
<dbReference type="GO" id="GO:0005506">
    <property type="term" value="F:iron ion binding"/>
    <property type="evidence" value="ECO:0007669"/>
    <property type="project" value="UniProtKB-UniRule"/>
</dbReference>
<dbReference type="InterPro" id="IPR051269">
    <property type="entry name" value="Fe-S_cluster_ET"/>
</dbReference>
<evidence type="ECO:0000256" key="5">
    <source>
        <dbReference type="ARBA" id="ARBA00023004"/>
    </source>
</evidence>
<dbReference type="GO" id="GO:0051538">
    <property type="term" value="F:3 iron, 4 sulfur cluster binding"/>
    <property type="evidence" value="ECO:0007669"/>
    <property type="project" value="UniProtKB-KW"/>
</dbReference>
<dbReference type="PANTHER" id="PTHR36923">
    <property type="entry name" value="FERREDOXIN"/>
    <property type="match status" value="1"/>
</dbReference>
<evidence type="ECO:0000313" key="9">
    <source>
        <dbReference type="EMBL" id="NYI04279.1"/>
    </source>
</evidence>
<evidence type="ECO:0000256" key="8">
    <source>
        <dbReference type="RuleBase" id="RU368020"/>
    </source>
</evidence>
<keyword evidence="6 8" id="KW-0411">Iron-sulfur</keyword>
<dbReference type="PRINTS" id="PR00352">
    <property type="entry name" value="3FE4SFRDOXIN"/>
</dbReference>
<evidence type="ECO:0000256" key="7">
    <source>
        <dbReference type="ARBA" id="ARBA00023291"/>
    </source>
</evidence>
<dbReference type="Gene3D" id="3.30.70.20">
    <property type="match status" value="1"/>
</dbReference>
<evidence type="ECO:0000256" key="2">
    <source>
        <dbReference type="ARBA" id="ARBA00022448"/>
    </source>
</evidence>
<keyword evidence="4 8" id="KW-0249">Electron transport</keyword>
<name>A0A852ZPJ0_9ACTN</name>
<gene>
    <name evidence="9" type="ORF">FHU37_001222</name>
</gene>
<comment type="function">
    <text evidence="8">Ferredoxins are iron-sulfur proteins that transfer electrons in a wide variety of metabolic reactions.</text>
</comment>
<keyword evidence="7" id="KW-0003">3Fe-4S</keyword>